<sequence>MSLFKKIFGSKSKPQQEDNPAEERGKYMPQIQLPIDERFTINFRKNGGKFLYCDSFTDVYDSLENILLENNWEEKEVLCFDEELQEHFDNFDMKFSRVNMNASFFLSSCEYLIADNGAILVCSNQVKEKKLNDLPDNFVILAKTSQLVTTIGEGLRGIKNKYRSNIPTNITTIKHFQVQEEKDFLSYGSSSKNLYLLLLEDL</sequence>
<dbReference type="Proteomes" id="UP000244090">
    <property type="component" value="Unassembled WGS sequence"/>
</dbReference>
<dbReference type="RefSeq" id="WP_108112873.1">
    <property type="nucleotide sequence ID" value="NZ_QBKT01000001.1"/>
</dbReference>
<evidence type="ECO:0000313" key="4">
    <source>
        <dbReference type="Proteomes" id="UP000244090"/>
    </source>
</evidence>
<accession>A0A2T6C558</accession>
<dbReference type="Gene3D" id="3.40.50.10420">
    <property type="entry name" value="NagB/RpiA/CoA transferase-like"/>
    <property type="match status" value="1"/>
</dbReference>
<dbReference type="OrthoDB" id="1425114at2"/>
<gene>
    <name evidence="3" type="ORF">C8N46_10168</name>
</gene>
<reference evidence="3 4" key="1">
    <citation type="submission" date="2018-04" db="EMBL/GenBank/DDBJ databases">
        <title>Genomic Encyclopedia of Archaeal and Bacterial Type Strains, Phase II (KMG-II): from individual species to whole genera.</title>
        <authorList>
            <person name="Goeker M."/>
        </authorList>
    </citation>
    <scope>NUCLEOTIDE SEQUENCE [LARGE SCALE GENOMIC DNA]</scope>
    <source>
        <strain evidence="3 4">DSM 25731</strain>
    </source>
</reference>
<dbReference type="InterPro" id="IPR003741">
    <property type="entry name" value="LUD_dom"/>
</dbReference>
<dbReference type="InterPro" id="IPR037171">
    <property type="entry name" value="NagB/RpiA_transferase-like"/>
</dbReference>
<name>A0A2T6C558_9FLAO</name>
<feature type="region of interest" description="Disordered" evidence="1">
    <location>
        <begin position="1"/>
        <end position="24"/>
    </location>
</feature>
<dbReference type="AlphaFoldDB" id="A0A2T6C558"/>
<evidence type="ECO:0000259" key="2">
    <source>
        <dbReference type="Pfam" id="PF02589"/>
    </source>
</evidence>
<comment type="caution">
    <text evidence="3">The sequence shown here is derived from an EMBL/GenBank/DDBJ whole genome shotgun (WGS) entry which is preliminary data.</text>
</comment>
<proteinExistence type="predicted"/>
<dbReference type="SUPFAM" id="SSF100950">
    <property type="entry name" value="NagB/RpiA/CoA transferase-like"/>
    <property type="match status" value="1"/>
</dbReference>
<protein>
    <submittedName>
        <fullName evidence="3">YkgG family uncharacterized protein</fullName>
    </submittedName>
</protein>
<evidence type="ECO:0000256" key="1">
    <source>
        <dbReference type="SAM" id="MobiDB-lite"/>
    </source>
</evidence>
<keyword evidence="4" id="KW-1185">Reference proteome</keyword>
<organism evidence="3 4">
    <name type="scientific">Kordia periserrulae</name>
    <dbReference type="NCBI Taxonomy" id="701523"/>
    <lineage>
        <taxon>Bacteria</taxon>
        <taxon>Pseudomonadati</taxon>
        <taxon>Bacteroidota</taxon>
        <taxon>Flavobacteriia</taxon>
        <taxon>Flavobacteriales</taxon>
        <taxon>Flavobacteriaceae</taxon>
        <taxon>Kordia</taxon>
    </lineage>
</organism>
<dbReference type="Pfam" id="PF02589">
    <property type="entry name" value="LUD_dom"/>
    <property type="match status" value="1"/>
</dbReference>
<evidence type="ECO:0000313" key="3">
    <source>
        <dbReference type="EMBL" id="PTX63468.1"/>
    </source>
</evidence>
<dbReference type="EMBL" id="QBKT01000001">
    <property type="protein sequence ID" value="PTX63468.1"/>
    <property type="molecule type" value="Genomic_DNA"/>
</dbReference>
<feature type="domain" description="LUD" evidence="2">
    <location>
        <begin position="38"/>
        <end position="175"/>
    </location>
</feature>
<dbReference type="InterPro" id="IPR024185">
    <property type="entry name" value="FTHF_cligase-like_sf"/>
</dbReference>